<organism evidence="1">
    <name type="scientific">Phascolarctobacterium faecium</name>
    <dbReference type="NCBI Taxonomy" id="33025"/>
    <lineage>
        <taxon>Bacteria</taxon>
        <taxon>Bacillati</taxon>
        <taxon>Bacillota</taxon>
        <taxon>Negativicutes</taxon>
        <taxon>Acidaminococcales</taxon>
        <taxon>Acidaminococcaceae</taxon>
        <taxon>Phascolarctobacterium</taxon>
    </lineage>
</organism>
<accession>R6IAL4</accession>
<dbReference type="GeneID" id="49407116"/>
<accession>A0A3G9GRT5</accession>
<dbReference type="Proteomes" id="UP000443070">
    <property type="component" value="Unassembled WGS sequence"/>
</dbReference>
<reference evidence="1" key="1">
    <citation type="submission" date="2012-11" db="EMBL/GenBank/DDBJ databases">
        <title>Dependencies among metagenomic species, viruses, plasmids and units of genetic variation.</title>
        <authorList>
            <person name="Nielsen H.B."/>
            <person name="Almeida M."/>
            <person name="Juncker A.S."/>
            <person name="Rasmussen S."/>
            <person name="Li J."/>
            <person name="Sunagawa S."/>
            <person name="Plichta D."/>
            <person name="Gautier L."/>
            <person name="Le Chatelier E."/>
            <person name="Peletier E."/>
            <person name="Bonde I."/>
            <person name="Nielsen T."/>
            <person name="Manichanh C."/>
            <person name="Arumugam M."/>
            <person name="Batto J."/>
            <person name="Santos M.B.Q.D."/>
            <person name="Blom N."/>
            <person name="Borruel N."/>
            <person name="Burgdorf K.S."/>
            <person name="Boumezbeur F."/>
            <person name="Casellas F."/>
            <person name="Dore J."/>
            <person name="Guarner F."/>
            <person name="Hansen T."/>
            <person name="Hildebrand F."/>
            <person name="Kaas R.S."/>
            <person name="Kennedy S."/>
            <person name="Kristiansen K."/>
            <person name="Kultima J.R."/>
            <person name="Leonard P."/>
            <person name="Levenez F."/>
            <person name="Lund O."/>
            <person name="Moumen B."/>
            <person name="Le Paslier D."/>
            <person name="Pons N."/>
            <person name="Pedersen O."/>
            <person name="Prifti E."/>
            <person name="Qin J."/>
            <person name="Raes J."/>
            <person name="Tap J."/>
            <person name="Tims S."/>
            <person name="Ussery D.W."/>
            <person name="Yamada T."/>
            <person name="MetaHit consortium"/>
            <person name="Renault P."/>
            <person name="Sicheritz-Ponten T."/>
            <person name="Bork P."/>
            <person name="Wang J."/>
            <person name="Brunak S."/>
            <person name="Ehrlich S.D."/>
        </authorList>
    </citation>
    <scope>NUCLEOTIDE SEQUENCE [LARGE SCALE GENOMIC DNA]</scope>
</reference>
<evidence type="ECO:0000313" key="1">
    <source>
        <dbReference type="EMBL" id="CDB46335.1"/>
    </source>
</evidence>
<name>A0A3G9GRT5_9FIRM</name>
<sequence>MFYKKVTSRDHKWFFLLRYGDLKEGLEMWSSRSLKWQYFDYQQSRSLQAILNDTDLCNDIMPEEAADIIKKYLDQEQG</sequence>
<dbReference type="EMBL" id="WNBW01000001">
    <property type="protein sequence ID" value="MTU03248.1"/>
    <property type="molecule type" value="Genomic_DNA"/>
</dbReference>
<protein>
    <submittedName>
        <fullName evidence="1">Uncharacterized protein</fullName>
    </submittedName>
</protein>
<evidence type="ECO:0000313" key="3">
    <source>
        <dbReference type="EMBL" id="MTU03248.1"/>
    </source>
</evidence>
<proteinExistence type="predicted"/>
<evidence type="ECO:0000313" key="4">
    <source>
        <dbReference type="Proteomes" id="UP000443070"/>
    </source>
</evidence>
<dbReference type="Proteomes" id="UP000484547">
    <property type="component" value="Unassembled WGS sequence"/>
</dbReference>
<gene>
    <name evidence="1" type="ORF">BN533_01391</name>
    <name evidence="2" type="ORF">GMD11_02385</name>
    <name evidence="3" type="ORF">GMD18_02380</name>
</gene>
<dbReference type="RefSeq" id="WP_021718291.1">
    <property type="nucleotide sequence ID" value="NZ_AP019004.1"/>
</dbReference>
<evidence type="ECO:0000313" key="2">
    <source>
        <dbReference type="EMBL" id="MTT75117.1"/>
    </source>
</evidence>
<dbReference type="EMBL" id="CBDS010000087">
    <property type="protein sequence ID" value="CDB46335.1"/>
    <property type="molecule type" value="Genomic_DNA"/>
</dbReference>
<reference evidence="4 5" key="2">
    <citation type="journal article" date="2019" name="Nat. Med.">
        <title>A library of human gut bacterial isolates paired with longitudinal multiomics data enables mechanistic microbiome research.</title>
        <authorList>
            <person name="Poyet M."/>
            <person name="Groussin M."/>
            <person name="Gibbons S.M."/>
            <person name="Avila-Pacheco J."/>
            <person name="Jiang X."/>
            <person name="Kearney S.M."/>
            <person name="Perrotta A.R."/>
            <person name="Berdy B."/>
            <person name="Zhao S."/>
            <person name="Lieberman T.D."/>
            <person name="Swanson P.K."/>
            <person name="Smith M."/>
            <person name="Roesemann S."/>
            <person name="Alexander J.E."/>
            <person name="Rich S.A."/>
            <person name="Livny J."/>
            <person name="Vlamakis H."/>
            <person name="Clish C."/>
            <person name="Bullock K."/>
            <person name="Deik A."/>
            <person name="Scott J."/>
            <person name="Pierce K.A."/>
            <person name="Xavier R.J."/>
            <person name="Alm E.J."/>
        </authorList>
    </citation>
    <scope>NUCLEOTIDE SEQUENCE [LARGE SCALE GENOMIC DNA]</scope>
    <source>
        <strain evidence="2 5">BIOML-A13</strain>
        <strain evidence="3 4">BIOML-A3</strain>
    </source>
</reference>
<keyword evidence="4" id="KW-1185">Reference proteome</keyword>
<dbReference type="EMBL" id="WNBM01000001">
    <property type="protein sequence ID" value="MTT75117.1"/>
    <property type="molecule type" value="Genomic_DNA"/>
</dbReference>
<evidence type="ECO:0000313" key="5">
    <source>
        <dbReference type="Proteomes" id="UP000484547"/>
    </source>
</evidence>
<dbReference type="AlphaFoldDB" id="A0A3G9GRT5"/>
<comment type="caution">
    <text evidence="1">The sequence shown here is derived from an EMBL/GenBank/DDBJ whole genome shotgun (WGS) entry which is preliminary data.</text>
</comment>